<dbReference type="InterPro" id="IPR036634">
    <property type="entry name" value="PRD_sf"/>
</dbReference>
<organism evidence="8 9">
    <name type="scientific">Marinilactibacillus psychrotolerans 42ea</name>
    <dbReference type="NCBI Taxonomy" id="1255609"/>
    <lineage>
        <taxon>Bacteria</taxon>
        <taxon>Bacillati</taxon>
        <taxon>Bacillota</taxon>
        <taxon>Bacilli</taxon>
        <taxon>Lactobacillales</taxon>
        <taxon>Carnobacteriaceae</taxon>
        <taxon>Marinilactibacillus</taxon>
    </lineage>
</organism>
<proteinExistence type="predicted"/>
<dbReference type="AlphaFoldDB" id="A0A1R4IV07"/>
<sequence length="498" mass="58427">MTSRRKNQIIQLLLDSDQYIPAQILAAKLKVSEKTIYRDIKEIETMIHSDKPLIEKVSSKGYRINYSIFLKEKHKFSFIESNSISEVDRRDQILLELLYKTPKPTSISKLAEKFYISNSSIVNDLKCIEKELKKYELILEKTSNGTFIFGTEKNIRKMLVSMTQRYLPFESKWILKPENDKVNDENIHLFLKRFSNEDIRFIQKIMNIIENRLEFDLENPYYINLFSHLLILIKRVKEGAFINEDSSIEKTTINLEMMKIALEVIQQIEKYLQEKFIFNEVEYIYMYLCSAGGQTYRVQKDNKKTEQTLVGNMVDQLIISIKKKLSIDLSKNAELRKQLIQHFNPLLKRVMYEVQVRNKLLEDIENEFGDLFKSIKSIMKGICLEYQLPRIIDDEIGYIVLYIQNAIEKEEQSKKVLIVCSTGIGTSHLLKTRVAKFFPKWTIVDVISAKEVKKYESNHSIDIVISTVKIESLKFKTVIVSSLFNEKDKEVVLNELSK</sequence>
<keyword evidence="4" id="KW-0010">Activator</keyword>
<dbReference type="GO" id="GO:0009401">
    <property type="term" value="P:phosphoenolpyruvate-dependent sugar phosphotransferase system"/>
    <property type="evidence" value="ECO:0007669"/>
    <property type="project" value="InterPro"/>
</dbReference>
<name>A0A1R4IV07_9LACT</name>
<dbReference type="GO" id="GO:0006355">
    <property type="term" value="P:regulation of DNA-templated transcription"/>
    <property type="evidence" value="ECO:0007669"/>
    <property type="project" value="InterPro"/>
</dbReference>
<accession>A0A1R4IV07</accession>
<evidence type="ECO:0000256" key="3">
    <source>
        <dbReference type="ARBA" id="ARBA00023015"/>
    </source>
</evidence>
<dbReference type="PANTHER" id="PTHR30185:SF18">
    <property type="entry name" value="TRANSCRIPTIONAL REGULATOR MTLR"/>
    <property type="match status" value="1"/>
</dbReference>
<dbReference type="CDD" id="cd05568">
    <property type="entry name" value="PTS_IIB_bgl_like"/>
    <property type="match status" value="1"/>
</dbReference>
<evidence type="ECO:0000256" key="4">
    <source>
        <dbReference type="ARBA" id="ARBA00023159"/>
    </source>
</evidence>
<dbReference type="PROSITE" id="PS51372">
    <property type="entry name" value="PRD_2"/>
    <property type="match status" value="2"/>
</dbReference>
<evidence type="ECO:0000256" key="5">
    <source>
        <dbReference type="ARBA" id="ARBA00023163"/>
    </source>
</evidence>
<evidence type="ECO:0000256" key="2">
    <source>
        <dbReference type="ARBA" id="ARBA00022737"/>
    </source>
</evidence>
<dbReference type="Gene3D" id="1.10.1790.10">
    <property type="entry name" value="PRD domain"/>
    <property type="match status" value="2"/>
</dbReference>
<dbReference type="InterPro" id="IPR036388">
    <property type="entry name" value="WH-like_DNA-bd_sf"/>
</dbReference>
<dbReference type="Pfam" id="PF08279">
    <property type="entry name" value="HTH_11"/>
    <property type="match status" value="1"/>
</dbReference>
<dbReference type="Pfam" id="PF02302">
    <property type="entry name" value="PTS_IIB"/>
    <property type="match status" value="1"/>
</dbReference>
<evidence type="ECO:0000259" key="7">
    <source>
        <dbReference type="PROSITE" id="PS51372"/>
    </source>
</evidence>
<keyword evidence="5" id="KW-0804">Transcription</keyword>
<dbReference type="RefSeq" id="WP_087057301.1">
    <property type="nucleotide sequence ID" value="NZ_FUKW01000043.1"/>
</dbReference>
<dbReference type="InterPro" id="IPR013196">
    <property type="entry name" value="HTH_11"/>
</dbReference>
<feature type="domain" description="PRD" evidence="7">
    <location>
        <begin position="305"/>
        <end position="413"/>
    </location>
</feature>
<dbReference type="Gene3D" id="3.40.50.2300">
    <property type="match status" value="1"/>
</dbReference>
<dbReference type="InterPro" id="IPR050661">
    <property type="entry name" value="BglG_antiterminators"/>
</dbReference>
<evidence type="ECO:0000313" key="8">
    <source>
        <dbReference type="EMBL" id="SJN23415.1"/>
    </source>
</evidence>
<dbReference type="InterPro" id="IPR003501">
    <property type="entry name" value="PTS_EIIB_2/3"/>
</dbReference>
<protein>
    <submittedName>
        <fullName evidence="8">Transcriptional antiterminator of lichenan operon, BglG family</fullName>
    </submittedName>
</protein>
<keyword evidence="3" id="KW-0805">Transcription regulation</keyword>
<evidence type="ECO:0000256" key="1">
    <source>
        <dbReference type="ARBA" id="ARBA00022679"/>
    </source>
</evidence>
<dbReference type="SUPFAM" id="SSF63520">
    <property type="entry name" value="PTS-regulatory domain, PRD"/>
    <property type="match status" value="2"/>
</dbReference>
<feature type="domain" description="PTS EIIB type-2" evidence="6">
    <location>
        <begin position="414"/>
        <end position="498"/>
    </location>
</feature>
<dbReference type="PROSITE" id="PS51099">
    <property type="entry name" value="PTS_EIIB_TYPE_2"/>
    <property type="match status" value="1"/>
</dbReference>
<dbReference type="SUPFAM" id="SSF52794">
    <property type="entry name" value="PTS system IIB component-like"/>
    <property type="match status" value="1"/>
</dbReference>
<dbReference type="SUPFAM" id="SSF46785">
    <property type="entry name" value="Winged helix' DNA-binding domain"/>
    <property type="match status" value="2"/>
</dbReference>
<dbReference type="InterPro" id="IPR011608">
    <property type="entry name" value="PRD"/>
</dbReference>
<evidence type="ECO:0000313" key="9">
    <source>
        <dbReference type="Proteomes" id="UP000195611"/>
    </source>
</evidence>
<dbReference type="InterPro" id="IPR036095">
    <property type="entry name" value="PTS_EIIB-like_sf"/>
</dbReference>
<dbReference type="InterPro" id="IPR007737">
    <property type="entry name" value="Mga_HTH"/>
</dbReference>
<dbReference type="Pfam" id="PF00874">
    <property type="entry name" value="PRD"/>
    <property type="match status" value="2"/>
</dbReference>
<keyword evidence="2" id="KW-0677">Repeat</keyword>
<dbReference type="Gene3D" id="1.10.10.10">
    <property type="entry name" value="Winged helix-like DNA-binding domain superfamily/Winged helix DNA-binding domain"/>
    <property type="match status" value="2"/>
</dbReference>
<dbReference type="Pfam" id="PF05043">
    <property type="entry name" value="Mga"/>
    <property type="match status" value="1"/>
</dbReference>
<dbReference type="Proteomes" id="UP000195611">
    <property type="component" value="Unassembled WGS sequence"/>
</dbReference>
<dbReference type="PANTHER" id="PTHR30185">
    <property type="entry name" value="CRYPTIC BETA-GLUCOSIDE BGL OPERON ANTITERMINATOR"/>
    <property type="match status" value="1"/>
</dbReference>
<dbReference type="InterPro" id="IPR036390">
    <property type="entry name" value="WH_DNA-bd_sf"/>
</dbReference>
<feature type="domain" description="PRD" evidence="7">
    <location>
        <begin position="193"/>
        <end position="298"/>
    </location>
</feature>
<dbReference type="EMBL" id="FUKW01000043">
    <property type="protein sequence ID" value="SJN23415.1"/>
    <property type="molecule type" value="Genomic_DNA"/>
</dbReference>
<dbReference type="GO" id="GO:0008982">
    <property type="term" value="F:protein-N(PI)-phosphohistidine-sugar phosphotransferase activity"/>
    <property type="evidence" value="ECO:0007669"/>
    <property type="project" value="InterPro"/>
</dbReference>
<gene>
    <name evidence="8" type="ORF">FM115_02655</name>
</gene>
<evidence type="ECO:0000259" key="6">
    <source>
        <dbReference type="PROSITE" id="PS51099"/>
    </source>
</evidence>
<keyword evidence="1" id="KW-0808">Transferase</keyword>
<reference evidence="8 9" key="1">
    <citation type="submission" date="2017-02" db="EMBL/GenBank/DDBJ databases">
        <authorList>
            <person name="Peterson S.W."/>
        </authorList>
    </citation>
    <scope>NUCLEOTIDE SEQUENCE [LARGE SCALE GENOMIC DNA]</scope>
    <source>
        <strain evidence="8 9">42ea</strain>
    </source>
</reference>
<dbReference type="InterPro" id="IPR013011">
    <property type="entry name" value="PTS_EIIB_2"/>
</dbReference>